<keyword evidence="1" id="KW-0472">Membrane</keyword>
<evidence type="ECO:0000313" key="2">
    <source>
        <dbReference type="EMBL" id="KDN86123.1"/>
    </source>
</evidence>
<feature type="transmembrane region" description="Helical" evidence="1">
    <location>
        <begin position="37"/>
        <end position="57"/>
    </location>
</feature>
<dbReference type="PATRIC" id="fig|1348663.4.peg.1873"/>
<protein>
    <submittedName>
        <fullName evidence="2">Uncharacterized protein</fullName>
    </submittedName>
</protein>
<proteinExistence type="predicted"/>
<dbReference type="Proteomes" id="UP000027178">
    <property type="component" value="Unassembled WGS sequence"/>
</dbReference>
<feature type="transmembrane region" description="Helical" evidence="1">
    <location>
        <begin position="78"/>
        <end position="101"/>
    </location>
</feature>
<comment type="caution">
    <text evidence="2">The sequence shown here is derived from an EMBL/GenBank/DDBJ whole genome shotgun (WGS) entry which is preliminary data.</text>
</comment>
<name>A0A066YX60_9ACTN</name>
<keyword evidence="1" id="KW-0812">Transmembrane</keyword>
<dbReference type="HOGENOM" id="CLU_120029_0_0_11"/>
<feature type="transmembrane region" description="Helical" evidence="1">
    <location>
        <begin position="113"/>
        <end position="139"/>
    </location>
</feature>
<dbReference type="EMBL" id="JNBY01000073">
    <property type="protein sequence ID" value="KDN86123.1"/>
    <property type="molecule type" value="Genomic_DNA"/>
</dbReference>
<feature type="transmembrane region" description="Helical" evidence="1">
    <location>
        <begin position="151"/>
        <end position="175"/>
    </location>
</feature>
<evidence type="ECO:0000256" key="1">
    <source>
        <dbReference type="SAM" id="Phobius"/>
    </source>
</evidence>
<reference evidence="2 3" key="1">
    <citation type="submission" date="2014-05" db="EMBL/GenBank/DDBJ databases">
        <title>Draft Genome Sequence of Kitasatospora cheerisanensis KCTC 2395.</title>
        <authorList>
            <person name="Nam D.H."/>
        </authorList>
    </citation>
    <scope>NUCLEOTIDE SEQUENCE [LARGE SCALE GENOMIC DNA]</scope>
    <source>
        <strain evidence="2 3">KCTC 2395</strain>
    </source>
</reference>
<dbReference type="AlphaFoldDB" id="A0A066YX60"/>
<keyword evidence="3" id="KW-1185">Reference proteome</keyword>
<keyword evidence="1" id="KW-1133">Transmembrane helix</keyword>
<sequence>MRVLPAVLAGTVLSVLAGSQARSIVVPVPIVVGGISFPLPMAFLLPLLPVCLFLYGWGRADAVGERTAVRRVALLDAAAVLGATGLAAAVGFHSATGVMVARDFAGYLGLALVVRWCAGVLAAGLAVSVFPFVCASLGVRHGVPRVWAWPFLPAGSVPAALEVLVLLTVGVLLLWRGPLERSRQADLAAG</sequence>
<organism evidence="2 3">
    <name type="scientific">Kitasatospora cheerisanensis KCTC 2395</name>
    <dbReference type="NCBI Taxonomy" id="1348663"/>
    <lineage>
        <taxon>Bacteria</taxon>
        <taxon>Bacillati</taxon>
        <taxon>Actinomycetota</taxon>
        <taxon>Actinomycetes</taxon>
        <taxon>Kitasatosporales</taxon>
        <taxon>Streptomycetaceae</taxon>
        <taxon>Kitasatospora</taxon>
    </lineage>
</organism>
<accession>A0A066YX60</accession>
<evidence type="ECO:0000313" key="3">
    <source>
        <dbReference type="Proteomes" id="UP000027178"/>
    </source>
</evidence>
<gene>
    <name evidence="2" type="ORF">KCH_19400</name>
</gene>